<keyword evidence="3" id="KW-1185">Reference proteome</keyword>
<evidence type="ECO:0000313" key="2">
    <source>
        <dbReference type="EMBL" id="KAG5632215.1"/>
    </source>
</evidence>
<dbReference type="AlphaFoldDB" id="A0A9J6B717"/>
<evidence type="ECO:0000256" key="1">
    <source>
        <dbReference type="SAM" id="Phobius"/>
    </source>
</evidence>
<organism evidence="2 3">
    <name type="scientific">Solanum commersonii</name>
    <name type="common">Commerson's wild potato</name>
    <name type="synonym">Commerson's nightshade</name>
    <dbReference type="NCBI Taxonomy" id="4109"/>
    <lineage>
        <taxon>Eukaryota</taxon>
        <taxon>Viridiplantae</taxon>
        <taxon>Streptophyta</taxon>
        <taxon>Embryophyta</taxon>
        <taxon>Tracheophyta</taxon>
        <taxon>Spermatophyta</taxon>
        <taxon>Magnoliopsida</taxon>
        <taxon>eudicotyledons</taxon>
        <taxon>Gunneridae</taxon>
        <taxon>Pentapetalae</taxon>
        <taxon>asterids</taxon>
        <taxon>lamiids</taxon>
        <taxon>Solanales</taxon>
        <taxon>Solanaceae</taxon>
        <taxon>Solanoideae</taxon>
        <taxon>Solaneae</taxon>
        <taxon>Solanum</taxon>
    </lineage>
</organism>
<proteinExistence type="predicted"/>
<keyword evidence="1" id="KW-0472">Membrane</keyword>
<dbReference type="EMBL" id="JACXVP010000001">
    <property type="protein sequence ID" value="KAG5632215.1"/>
    <property type="molecule type" value="Genomic_DNA"/>
</dbReference>
<reference evidence="2 3" key="1">
    <citation type="submission" date="2020-09" db="EMBL/GenBank/DDBJ databases">
        <title>De no assembly of potato wild relative species, Solanum commersonii.</title>
        <authorList>
            <person name="Cho K."/>
        </authorList>
    </citation>
    <scope>NUCLEOTIDE SEQUENCE [LARGE SCALE GENOMIC DNA]</scope>
    <source>
        <strain evidence="2">LZ3.2</strain>
        <tissue evidence="2">Leaf</tissue>
    </source>
</reference>
<name>A0A9J6B717_SOLCO</name>
<gene>
    <name evidence="2" type="ORF">H5410_003932</name>
</gene>
<evidence type="ECO:0000313" key="3">
    <source>
        <dbReference type="Proteomes" id="UP000824120"/>
    </source>
</evidence>
<comment type="caution">
    <text evidence="2">The sequence shown here is derived from an EMBL/GenBank/DDBJ whole genome shotgun (WGS) entry which is preliminary data.</text>
</comment>
<protein>
    <submittedName>
        <fullName evidence="2">Uncharacterized protein</fullName>
    </submittedName>
</protein>
<keyword evidence="1" id="KW-0812">Transmembrane</keyword>
<feature type="transmembrane region" description="Helical" evidence="1">
    <location>
        <begin position="31"/>
        <end position="47"/>
    </location>
</feature>
<sequence>MNRGRQYLFNWRSKDHSHNNQIRPSCTRLKVNYVFHVVLITLLWELWKRKNMVRHGGKFPILD</sequence>
<keyword evidence="1" id="KW-1133">Transmembrane helix</keyword>
<dbReference type="Proteomes" id="UP000824120">
    <property type="component" value="Chromosome 1"/>
</dbReference>
<accession>A0A9J6B717</accession>